<evidence type="ECO:0008006" key="8">
    <source>
        <dbReference type="Google" id="ProtNLM"/>
    </source>
</evidence>
<dbReference type="SUPFAM" id="SSF48403">
    <property type="entry name" value="Ankyrin repeat"/>
    <property type="match status" value="2"/>
</dbReference>
<feature type="repeat" description="ANK" evidence="2">
    <location>
        <begin position="1064"/>
        <end position="1096"/>
    </location>
</feature>
<organism evidence="6 7">
    <name type="scientific">Penicillium concentricum</name>
    <dbReference type="NCBI Taxonomy" id="293559"/>
    <lineage>
        <taxon>Eukaryota</taxon>
        <taxon>Fungi</taxon>
        <taxon>Dikarya</taxon>
        <taxon>Ascomycota</taxon>
        <taxon>Pezizomycotina</taxon>
        <taxon>Eurotiomycetes</taxon>
        <taxon>Eurotiomycetidae</taxon>
        <taxon>Eurotiales</taxon>
        <taxon>Aspergillaceae</taxon>
        <taxon>Penicillium</taxon>
    </lineage>
</organism>
<feature type="repeat" description="ANK" evidence="2">
    <location>
        <begin position="850"/>
        <end position="882"/>
    </location>
</feature>
<dbReference type="SMART" id="SM00248">
    <property type="entry name" value="ANK"/>
    <property type="match status" value="11"/>
</dbReference>
<dbReference type="EMBL" id="JAPZBT010000001">
    <property type="protein sequence ID" value="KAJ5382095.1"/>
    <property type="molecule type" value="Genomic_DNA"/>
</dbReference>
<dbReference type="PROSITE" id="PS50297">
    <property type="entry name" value="ANK_REP_REGION"/>
    <property type="match status" value="5"/>
</dbReference>
<evidence type="ECO:0000256" key="2">
    <source>
        <dbReference type="PROSITE-ProRule" id="PRU00023"/>
    </source>
</evidence>
<feature type="repeat" description="ANK" evidence="2">
    <location>
        <begin position="1104"/>
        <end position="1133"/>
    </location>
</feature>
<dbReference type="InterPro" id="IPR056884">
    <property type="entry name" value="NPHP3-like_N"/>
</dbReference>
<dbReference type="Pfam" id="PF24883">
    <property type="entry name" value="NPHP3_N"/>
    <property type="match status" value="1"/>
</dbReference>
<dbReference type="Pfam" id="PF12796">
    <property type="entry name" value="Ank_2"/>
    <property type="match status" value="4"/>
</dbReference>
<feature type="repeat" description="ANK" evidence="2">
    <location>
        <begin position="817"/>
        <end position="849"/>
    </location>
</feature>
<dbReference type="RefSeq" id="XP_056581871.1">
    <property type="nucleotide sequence ID" value="XM_056717736.1"/>
</dbReference>
<evidence type="ECO:0000256" key="1">
    <source>
        <dbReference type="ARBA" id="ARBA00022737"/>
    </source>
</evidence>
<dbReference type="PANTHER" id="PTHR10039">
    <property type="entry name" value="AMELOGENIN"/>
    <property type="match status" value="1"/>
</dbReference>
<dbReference type="SUPFAM" id="SSF52540">
    <property type="entry name" value="P-loop containing nucleoside triphosphate hydrolases"/>
    <property type="match status" value="1"/>
</dbReference>
<dbReference type="OrthoDB" id="4314258at2759"/>
<dbReference type="Gene3D" id="3.40.50.300">
    <property type="entry name" value="P-loop containing nucleotide triphosphate hydrolases"/>
    <property type="match status" value="1"/>
</dbReference>
<feature type="domain" description="Nephrocystin 3-like N-terminal" evidence="5">
    <location>
        <begin position="283"/>
        <end position="447"/>
    </location>
</feature>
<sequence>MHPSKDTTIDDECHDAIKKFFEELSADETALFEATTRSQQLIDDLQNIDKKQKNKISRKIAPKLKAFVAGVEQYGGALDVVAGSVSLMSPIWASVRVVVKIAGEYSEYFEKISDMLEEIGYILSCLRRYPRLYGDNQVLRDSMVDIFQSIMQFCSRARDLFHQGRKYQTGVRALNPVGLHAAWRLIWKPYKIQFGDIIERIRSSMVRIDHEADVAEKELASKERSKAEHERQLQTSRWDALESQQKSVARFIDQQRIDYVTQWLSPVNAASNHTSATKLRHQGTGHWFLDGPRFREWALTDNSFLWLHAIPGAGKTILASTVIEWLRDKKQSSDVALAYFYCDYKDKQKQSPTRIVSTLLSMLASRNDDVFERIQAFFQRQYKENPVYAPDFDELLNNFSHFMGDSFKQIFIVVDALDESEDRECVAYSLKKVYETCQFTNIFVTSRHEIDIARTYDGLPSITIEATDVAGDIDLYVKAEVAAKLKARKLKLRDLTLADVICDTLIAGAQGMFQWVKCQIDQLCKLRNDKAVRNALNDLPKTLHDTYIRILQKVESNNAEDVEMVQRLLKWLVLGVRNLTLGELAECVSVDLANPEDSFDFDAVFTDAEDVVELCGSLITLSSDGYVALAHYTVKEFLVSDFIRDTMPQFWIGYSDTHAELASVCLTYLAYDDFSETKESDISDDVFDLIMRLLESGAHSGGNYHMWCHIFFHLQKSSGQRLKTSNNSPLYFASLFGLHRAVSALLESNADVHPEEPMKASASSGHESVIKVFLDQSQSIDTAVVEKCLYLAAGQGHESVVKLLLERGANVNTRSGRNGTPLQVATLNGRHQVVSLLLVNRAELNVSCQRYGVPLAAAAEKGHFQTFQVLLDHGANVNGRGGWYAYPLVSAIVGRNMQMVDALIQRGANVNALGGRHGCALMAASSMGMLNLIRSLVSKGAKVNDENDKGTDSLYAACMAGNLDSVKLLLELGADVNAKGGKHRNALNAASAGVTSTSFNVFSMPMAAFAGHADVLRVLAEVGVDVNATSADRGTALVSAAQNGQTEIVRILFELGVPTGDTYEMSNAIMVAANNGHLEVVKLLIEKGAVTDDCSTISTYPCCTPLEAAAVKGNLDMVHLLLDLGADVNFTNDKKYGTP</sequence>
<reference evidence="6" key="1">
    <citation type="submission" date="2022-12" db="EMBL/GenBank/DDBJ databases">
        <authorList>
            <person name="Petersen C."/>
        </authorList>
    </citation>
    <scope>NUCLEOTIDE SEQUENCE</scope>
    <source>
        <strain evidence="6">IBT 3081</strain>
    </source>
</reference>
<keyword evidence="1" id="KW-0677">Repeat</keyword>
<feature type="repeat" description="ANK" evidence="2">
    <location>
        <begin position="789"/>
        <end position="816"/>
    </location>
</feature>
<keyword evidence="2" id="KW-0040">ANK repeat</keyword>
<evidence type="ECO:0000259" key="5">
    <source>
        <dbReference type="Pfam" id="PF24883"/>
    </source>
</evidence>
<gene>
    <name evidence="6" type="ORF">N7517_000006</name>
</gene>
<dbReference type="Gene3D" id="1.25.40.20">
    <property type="entry name" value="Ankyrin repeat-containing domain"/>
    <property type="match status" value="2"/>
</dbReference>
<comment type="caution">
    <text evidence="6">The sequence shown here is derived from an EMBL/GenBank/DDBJ whole genome shotgun (WGS) entry which is preliminary data.</text>
</comment>
<dbReference type="AlphaFoldDB" id="A0A9W9SQ62"/>
<feature type="domain" description="GPI inositol-deacylase winged helix" evidence="3">
    <location>
        <begin position="564"/>
        <end position="641"/>
    </location>
</feature>
<dbReference type="InterPro" id="IPR054471">
    <property type="entry name" value="GPIID_WHD"/>
</dbReference>
<accession>A0A9W9SQ62</accession>
<reference evidence="6" key="2">
    <citation type="journal article" date="2023" name="IMA Fungus">
        <title>Comparative genomic study of the Penicillium genus elucidates a diverse pangenome and 15 lateral gene transfer events.</title>
        <authorList>
            <person name="Petersen C."/>
            <person name="Sorensen T."/>
            <person name="Nielsen M.R."/>
            <person name="Sondergaard T.E."/>
            <person name="Sorensen J.L."/>
            <person name="Fitzpatrick D.A."/>
            <person name="Frisvad J.C."/>
            <person name="Nielsen K.L."/>
        </authorList>
    </citation>
    <scope>NUCLEOTIDE SEQUENCE</scope>
    <source>
        <strain evidence="6">IBT 3081</strain>
    </source>
</reference>
<dbReference type="GeneID" id="81456919"/>
<feature type="repeat" description="ANK" evidence="2">
    <location>
        <begin position="949"/>
        <end position="981"/>
    </location>
</feature>
<dbReference type="Pfam" id="PF24809">
    <property type="entry name" value="DUF7708"/>
    <property type="match status" value="1"/>
</dbReference>
<dbReference type="InterPro" id="IPR027417">
    <property type="entry name" value="P-loop_NTPase"/>
</dbReference>
<evidence type="ECO:0000259" key="4">
    <source>
        <dbReference type="Pfam" id="PF24809"/>
    </source>
</evidence>
<dbReference type="InterPro" id="IPR002110">
    <property type="entry name" value="Ankyrin_rpt"/>
</dbReference>
<dbReference type="Proteomes" id="UP001147752">
    <property type="component" value="Unassembled WGS sequence"/>
</dbReference>
<dbReference type="PANTHER" id="PTHR10039:SF16">
    <property type="entry name" value="GPI INOSITOL-DEACYLASE"/>
    <property type="match status" value="1"/>
</dbReference>
<proteinExistence type="predicted"/>
<dbReference type="PROSITE" id="PS50088">
    <property type="entry name" value="ANK_REPEAT"/>
    <property type="match status" value="6"/>
</dbReference>
<keyword evidence="7" id="KW-1185">Reference proteome</keyword>
<feature type="domain" description="DUF7708" evidence="4">
    <location>
        <begin position="64"/>
        <end position="217"/>
    </location>
</feature>
<protein>
    <recommendedName>
        <fullName evidence="8">NACHT domain-containing protein</fullName>
    </recommendedName>
</protein>
<dbReference type="InterPro" id="IPR036770">
    <property type="entry name" value="Ankyrin_rpt-contain_sf"/>
</dbReference>
<evidence type="ECO:0000313" key="6">
    <source>
        <dbReference type="EMBL" id="KAJ5382095.1"/>
    </source>
</evidence>
<dbReference type="InterPro" id="IPR056125">
    <property type="entry name" value="DUF7708"/>
</dbReference>
<dbReference type="Pfam" id="PF22939">
    <property type="entry name" value="WHD_GPIID"/>
    <property type="match status" value="1"/>
</dbReference>
<evidence type="ECO:0000313" key="7">
    <source>
        <dbReference type="Proteomes" id="UP001147752"/>
    </source>
</evidence>
<name>A0A9W9SQ62_9EURO</name>
<evidence type="ECO:0000259" key="3">
    <source>
        <dbReference type="Pfam" id="PF22939"/>
    </source>
</evidence>